<sequence length="42" mass="5041">MPLFSTHLSRHSLGQMTNCYYLHSNMVHLSPCNYNMSQRRRQ</sequence>
<accession>A0A2P2PXM8</accession>
<protein>
    <submittedName>
        <fullName evidence="1">Uncharacterized protein</fullName>
    </submittedName>
</protein>
<name>A0A2P2PXM8_RHIMU</name>
<organism evidence="1">
    <name type="scientific">Rhizophora mucronata</name>
    <name type="common">Asiatic mangrove</name>
    <dbReference type="NCBI Taxonomy" id="61149"/>
    <lineage>
        <taxon>Eukaryota</taxon>
        <taxon>Viridiplantae</taxon>
        <taxon>Streptophyta</taxon>
        <taxon>Embryophyta</taxon>
        <taxon>Tracheophyta</taxon>
        <taxon>Spermatophyta</taxon>
        <taxon>Magnoliopsida</taxon>
        <taxon>eudicotyledons</taxon>
        <taxon>Gunneridae</taxon>
        <taxon>Pentapetalae</taxon>
        <taxon>rosids</taxon>
        <taxon>fabids</taxon>
        <taxon>Malpighiales</taxon>
        <taxon>Rhizophoraceae</taxon>
        <taxon>Rhizophora</taxon>
    </lineage>
</organism>
<evidence type="ECO:0000313" key="1">
    <source>
        <dbReference type="EMBL" id="MBX59492.1"/>
    </source>
</evidence>
<dbReference type="EMBL" id="GGEC01079008">
    <property type="protein sequence ID" value="MBX59492.1"/>
    <property type="molecule type" value="Transcribed_RNA"/>
</dbReference>
<reference evidence="1" key="1">
    <citation type="submission" date="2018-02" db="EMBL/GenBank/DDBJ databases">
        <title>Rhizophora mucronata_Transcriptome.</title>
        <authorList>
            <person name="Meera S.P."/>
            <person name="Sreeshan A."/>
            <person name="Augustine A."/>
        </authorList>
    </citation>
    <scope>NUCLEOTIDE SEQUENCE</scope>
    <source>
        <tissue evidence="1">Leaf</tissue>
    </source>
</reference>
<dbReference type="AlphaFoldDB" id="A0A2P2PXM8"/>
<proteinExistence type="predicted"/>